<evidence type="ECO:0000313" key="1">
    <source>
        <dbReference type="EMBL" id="EAS28852.3"/>
    </source>
</evidence>
<organism evidence="1 2">
    <name type="scientific">Coccidioides immitis (strain RS)</name>
    <name type="common">Valley fever fungus</name>
    <dbReference type="NCBI Taxonomy" id="246410"/>
    <lineage>
        <taxon>Eukaryota</taxon>
        <taxon>Fungi</taxon>
        <taxon>Dikarya</taxon>
        <taxon>Ascomycota</taxon>
        <taxon>Pezizomycotina</taxon>
        <taxon>Eurotiomycetes</taxon>
        <taxon>Eurotiomycetidae</taxon>
        <taxon>Onygenales</taxon>
        <taxon>Onygenaceae</taxon>
        <taxon>Coccidioides</taxon>
    </lineage>
</organism>
<dbReference type="KEGG" id="cim:CIMG_13324"/>
<dbReference type="InParanoid" id="J3K3R0"/>
<sequence>MGVSRLAARRISCSNQQRLSSPSLACTRSGPVQACSVTLQAVVRLIYVTCLGSLSFLVLERLELQIPPPTPPVQTLSAGFIPGRVRVWLYKSYDSLELIKAGEKGVFGAIYSVLCIVRHVPPGTAQASDLDVTCLPSSNKQRWGTLMQLVRPGRKIPQLEIWV</sequence>
<protein>
    <submittedName>
        <fullName evidence="1">Uncharacterized protein</fullName>
    </submittedName>
</protein>
<dbReference type="GeneID" id="24164951"/>
<evidence type="ECO:0000313" key="2">
    <source>
        <dbReference type="Proteomes" id="UP000001261"/>
    </source>
</evidence>
<dbReference type="RefSeq" id="XP_001240435.2">
    <property type="nucleotide sequence ID" value="XM_001240434.2"/>
</dbReference>
<name>J3K3R0_COCIM</name>
<dbReference type="VEuPathDB" id="FungiDB:CIMG_13324"/>
<dbReference type="AlphaFoldDB" id="J3K3R0"/>
<proteinExistence type="predicted"/>
<reference evidence="2" key="1">
    <citation type="journal article" date="2009" name="Genome Res.">
        <title>Comparative genomic analyses of the human fungal pathogens Coccidioides and their relatives.</title>
        <authorList>
            <person name="Sharpton T.J."/>
            <person name="Stajich J.E."/>
            <person name="Rounsley S.D."/>
            <person name="Gardner M.J."/>
            <person name="Wortman J.R."/>
            <person name="Jordar V.S."/>
            <person name="Maiti R."/>
            <person name="Kodira C.D."/>
            <person name="Neafsey D.E."/>
            <person name="Zeng Q."/>
            <person name="Hung C.-Y."/>
            <person name="McMahan C."/>
            <person name="Muszewska A."/>
            <person name="Grynberg M."/>
            <person name="Mandel M.A."/>
            <person name="Kellner E.M."/>
            <person name="Barker B.M."/>
            <person name="Galgiani J.N."/>
            <person name="Orbach M.J."/>
            <person name="Kirkland T.N."/>
            <person name="Cole G.T."/>
            <person name="Henn M.R."/>
            <person name="Birren B.W."/>
            <person name="Taylor J.W."/>
        </authorList>
    </citation>
    <scope>NUCLEOTIDE SEQUENCE [LARGE SCALE GENOMIC DNA]</scope>
    <source>
        <strain evidence="2">RS</strain>
    </source>
</reference>
<dbReference type="EMBL" id="GG704913">
    <property type="protein sequence ID" value="EAS28852.3"/>
    <property type="molecule type" value="Genomic_DNA"/>
</dbReference>
<reference evidence="2" key="2">
    <citation type="journal article" date="2010" name="Genome Res.">
        <title>Population genomic sequencing of Coccidioides fungi reveals recent hybridization and transposon control.</title>
        <authorList>
            <person name="Neafsey D.E."/>
            <person name="Barker B.M."/>
            <person name="Sharpton T.J."/>
            <person name="Stajich J.E."/>
            <person name="Park D.J."/>
            <person name="Whiston E."/>
            <person name="Hung C.-Y."/>
            <person name="McMahan C."/>
            <person name="White J."/>
            <person name="Sykes S."/>
            <person name="Heiman D."/>
            <person name="Young S."/>
            <person name="Zeng Q."/>
            <person name="Abouelleil A."/>
            <person name="Aftuck L."/>
            <person name="Bessette D."/>
            <person name="Brown A."/>
            <person name="FitzGerald M."/>
            <person name="Lui A."/>
            <person name="Macdonald J.P."/>
            <person name="Priest M."/>
            <person name="Orbach M.J."/>
            <person name="Galgiani J.N."/>
            <person name="Kirkland T.N."/>
            <person name="Cole G.T."/>
            <person name="Birren B.W."/>
            <person name="Henn M.R."/>
            <person name="Taylor J.W."/>
            <person name="Rounsley S.D."/>
        </authorList>
    </citation>
    <scope>GENOME REANNOTATION</scope>
    <source>
        <strain evidence="2">RS</strain>
    </source>
</reference>
<gene>
    <name evidence="1" type="ORF">CIMG_13324</name>
</gene>
<accession>J3K3R0</accession>
<dbReference type="Proteomes" id="UP000001261">
    <property type="component" value="Unassembled WGS sequence"/>
</dbReference>
<keyword evidence="2" id="KW-1185">Reference proteome</keyword>